<accession>A0A8S5LTF3</accession>
<dbReference type="EMBL" id="BK014734">
    <property type="protein sequence ID" value="DAD73321.1"/>
    <property type="molecule type" value="Genomic_DNA"/>
</dbReference>
<dbReference type="GO" id="GO:0003677">
    <property type="term" value="F:DNA binding"/>
    <property type="evidence" value="ECO:0007669"/>
    <property type="project" value="InterPro"/>
</dbReference>
<dbReference type="Gene3D" id="1.10.260.40">
    <property type="entry name" value="lambda repressor-like DNA-binding domains"/>
    <property type="match status" value="1"/>
</dbReference>
<name>A0A8S5LTF3_9CAUD</name>
<dbReference type="SUPFAM" id="SSF47413">
    <property type="entry name" value="lambda repressor-like DNA-binding domains"/>
    <property type="match status" value="1"/>
</dbReference>
<sequence length="113" mass="12584">MKLTPFIRSALYAETGAYIDRDAYISDMALSSVWGDAEDEEIPAERLALLGGIWDGTHCTIPELIEKYGLTQTGFAQYFNVPLRTVQHWCLGDRACPPYVATMAAEILALNNR</sequence>
<organism evidence="1">
    <name type="scientific">Siphoviridae sp. ctOIB27</name>
    <dbReference type="NCBI Taxonomy" id="2826308"/>
    <lineage>
        <taxon>Viruses</taxon>
        <taxon>Duplodnaviria</taxon>
        <taxon>Heunggongvirae</taxon>
        <taxon>Uroviricota</taxon>
        <taxon>Caudoviricetes</taxon>
    </lineage>
</organism>
<evidence type="ECO:0000313" key="1">
    <source>
        <dbReference type="EMBL" id="DAD73321.1"/>
    </source>
</evidence>
<protein>
    <submittedName>
        <fullName evidence="1">Antitoxin</fullName>
    </submittedName>
</protein>
<dbReference type="InterPro" id="IPR010982">
    <property type="entry name" value="Lambda_DNA-bd_dom_sf"/>
</dbReference>
<reference evidence="1" key="1">
    <citation type="journal article" date="2021" name="Proc. Natl. Acad. Sci. U.S.A.">
        <title>A Catalog of Tens of Thousands of Viruses from Human Metagenomes Reveals Hidden Associations with Chronic Diseases.</title>
        <authorList>
            <person name="Tisza M.J."/>
            <person name="Buck C.B."/>
        </authorList>
    </citation>
    <scope>NUCLEOTIDE SEQUENCE</scope>
    <source>
        <strain evidence="1">CtOIB27</strain>
    </source>
</reference>
<proteinExistence type="predicted"/>